<keyword evidence="2" id="KW-1185">Reference proteome</keyword>
<dbReference type="Proteomes" id="UP001595855">
    <property type="component" value="Unassembled WGS sequence"/>
</dbReference>
<evidence type="ECO:0000313" key="2">
    <source>
        <dbReference type="Proteomes" id="UP001595855"/>
    </source>
</evidence>
<comment type="caution">
    <text evidence="1">The sequence shown here is derived from an EMBL/GenBank/DDBJ whole genome shotgun (WGS) entry which is preliminary data.</text>
</comment>
<name>A0ABV9WTY0_9ACTN</name>
<accession>A0ABV9WTY0</accession>
<proteinExistence type="predicted"/>
<evidence type="ECO:0000313" key="1">
    <source>
        <dbReference type="EMBL" id="MFC5016472.1"/>
    </source>
</evidence>
<organism evidence="1 2">
    <name type="scientific">Streptomyces lienomycini</name>
    <dbReference type="NCBI Taxonomy" id="284035"/>
    <lineage>
        <taxon>Bacteria</taxon>
        <taxon>Bacillati</taxon>
        <taxon>Actinomycetota</taxon>
        <taxon>Actinomycetes</taxon>
        <taxon>Kitasatosporales</taxon>
        <taxon>Streptomycetaceae</taxon>
        <taxon>Streptomyces</taxon>
    </lineage>
</organism>
<reference evidence="2" key="1">
    <citation type="journal article" date="2019" name="Int. J. Syst. Evol. Microbiol.">
        <title>The Global Catalogue of Microorganisms (GCM) 10K type strain sequencing project: providing services to taxonomists for standard genome sequencing and annotation.</title>
        <authorList>
            <consortium name="The Broad Institute Genomics Platform"/>
            <consortium name="The Broad Institute Genome Sequencing Center for Infectious Disease"/>
            <person name="Wu L."/>
            <person name="Ma J."/>
        </authorList>
    </citation>
    <scope>NUCLEOTIDE SEQUENCE [LARGE SCALE GENOMIC DNA]</scope>
    <source>
        <strain evidence="2">CGMCC 4.1542</strain>
    </source>
</reference>
<dbReference type="RefSeq" id="WP_271417276.1">
    <property type="nucleotide sequence ID" value="NZ_CP116257.1"/>
</dbReference>
<dbReference type="EMBL" id="JBHSJO010000001">
    <property type="protein sequence ID" value="MFC5016472.1"/>
    <property type="molecule type" value="Genomic_DNA"/>
</dbReference>
<protein>
    <submittedName>
        <fullName evidence="1">Uncharacterized protein</fullName>
    </submittedName>
</protein>
<gene>
    <name evidence="1" type="ORF">ACFPRC_16485</name>
</gene>
<sequence length="57" mass="5969">MSAAPQGPCFSITVEALRLREWLLGPGQATLVIAQFSADGFYSVVVDCAKTAHVTGS</sequence>